<proteinExistence type="predicted"/>
<organism evidence="1">
    <name type="scientific">Schistocephalus solidus</name>
    <name type="common">Tapeworm</name>
    <dbReference type="NCBI Taxonomy" id="70667"/>
    <lineage>
        <taxon>Eukaryota</taxon>
        <taxon>Metazoa</taxon>
        <taxon>Spiralia</taxon>
        <taxon>Lophotrochozoa</taxon>
        <taxon>Platyhelminthes</taxon>
        <taxon>Cestoda</taxon>
        <taxon>Eucestoda</taxon>
        <taxon>Diphyllobothriidea</taxon>
        <taxon>Diphyllobothriidae</taxon>
        <taxon>Schistocephalus</taxon>
    </lineage>
</organism>
<sequence>STDRGTETAALRHLAQLSMQAPQSLKENMIITMPATAVLRGQNAIHAGMMASMNLQSGSTPSETDALTNERIVALLRSSTSSKRLHITSGSVCHSDNLGGGRLVSQRSVKDLAEEINRGSQSAIDSFVSASGTRVASGGQQAPRSIQVIEQFPGTSITLRSAVSHPDTSTTLGTYISRSGTLMCEASMQVGTVLLPTKIHMNPTDTQILENTPPEAQTIVTEATNVSAGSLLVPSTVEMTSALAEVSGIHLVGVSDVSHVAVQMEGDMLFGEAEKNPSKELGGGQFQTMIRMLHGLHTTDGSDSTMQPMTFQVTVDESRTRDTMQVSGSTKTATAAYSSQPRLATYTCACGRTYATSDFVPQPLLTSAEDRRVTASRLETVSSQSAAPMWPGSVTTAVSQFNVACDASIMPHTFNKGVSARAESDSLDRTIQIGGAGPSEYPVMRPTTADMLYAPAPSTNEVPREFPSTVDFSTQAGSMLIPAVVDMKRIDLQGAELTLKSASSVASHELNIPVASVICANTSELQSVLTTDSGLQIMSPAEAQSRNFQPHTKDVVTTAIGQWASTDRGTETAALRHLAQLSMQAPQSLKENMIITMPATAVLRGQNAIHAGMMASMNLQSGSTPSETDALTNERIVALLRSSTSSKRLHITSGSVCHSDNLGGGRLVSQRSVKDLAEEINRGSQSAIDSFVSASGTRVASGGQQAP</sequence>
<feature type="non-terminal residue" evidence="1">
    <location>
        <position position="1"/>
    </location>
</feature>
<evidence type="ECO:0000313" key="1">
    <source>
        <dbReference type="EMBL" id="JAP44121.1"/>
    </source>
</evidence>
<gene>
    <name evidence="1" type="ORF">TR139223</name>
</gene>
<feature type="non-terminal residue" evidence="1">
    <location>
        <position position="707"/>
    </location>
</feature>
<dbReference type="AlphaFoldDB" id="A0A0X3NWC3"/>
<name>A0A0X3NWC3_SCHSO</name>
<accession>A0A0X3NWC3</accession>
<reference evidence="1" key="1">
    <citation type="submission" date="2016-01" db="EMBL/GenBank/DDBJ databases">
        <title>Reference transcriptome for the parasite Schistocephalus solidus: insights into the molecular evolution of parasitism.</title>
        <authorList>
            <person name="Hebert F.O."/>
            <person name="Grambauer S."/>
            <person name="Barber I."/>
            <person name="Landry C.R."/>
            <person name="Aubin-Horth N."/>
        </authorList>
    </citation>
    <scope>NUCLEOTIDE SEQUENCE</scope>
</reference>
<protein>
    <submittedName>
        <fullName evidence="1">Uncharacterized protein</fullName>
    </submittedName>
</protein>
<dbReference type="EMBL" id="GEEE01019104">
    <property type="protein sequence ID" value="JAP44121.1"/>
    <property type="molecule type" value="Transcribed_RNA"/>
</dbReference>